<sequence length="578" mass="62760">MLALAALAGCTMTTPEPLPTAGGDGIDLDVGPRHPFVDAGPTGVTITEGDDWSLPEWVRPAANSGYFSEEADPSELVAVRSIDVSWRQLRPTAEKSLDRTSSGSAQGMSFEALDAQLAQPGDFWMRIFASGVDWAPEWVAEDCGVTSFGPDYDGQRHLPIWNACVWGHLMDTYRMLFVDLGLASDPRLRFVYVPGAFTWAEYDYEMIAAAVDAGELDEEAYLAWYDHAWSDLVALFGENADKLVFTGEDYPWGPFGASDDLLAKQAVDAGIGIRTGITELSNFHLSEAPAYGSHIQPNGHMVVDESLPVHSGRFVVATENECFTDCGYTTPDAYYAVRQANLKALQLRMNWMYVVPGPSYMAEYPEQWDWLRLSLGQTAASSADAWAAFRDAEDTFWTDPESGPFGDEASWPTRPWVRNLERWLVQLDEPGSVAHRSDADVHAHVFEEDNGIAHEGLTTDVASGDTGFVLEVDPRFAAAAADGTAVLKVTYLDAGSGAFAIDTAAGSSATVERTGSNAWRTATIALPDGALTASGADAVRLRITLADGADDLVVRFVRLVRGRMNGAALSRRRTARCL</sequence>
<comment type="caution">
    <text evidence="1">The sequence shown here is derived from an EMBL/GenBank/DDBJ whole genome shotgun (WGS) entry which is preliminary data.</text>
</comment>
<dbReference type="Proteomes" id="UP001157069">
    <property type="component" value="Unassembled WGS sequence"/>
</dbReference>
<evidence type="ECO:0000313" key="1">
    <source>
        <dbReference type="EMBL" id="GMA90985.1"/>
    </source>
</evidence>
<proteinExistence type="predicted"/>
<accession>A0ABQ6JW56</accession>
<dbReference type="RefSeq" id="WP_284299065.1">
    <property type="nucleotide sequence ID" value="NZ_BSVA01000001.1"/>
</dbReference>
<dbReference type="EMBL" id="BSVA01000001">
    <property type="protein sequence ID" value="GMA90985.1"/>
    <property type="molecule type" value="Genomic_DNA"/>
</dbReference>
<reference evidence="2" key="1">
    <citation type="journal article" date="2019" name="Int. J. Syst. Evol. Microbiol.">
        <title>The Global Catalogue of Microorganisms (GCM) 10K type strain sequencing project: providing services to taxonomists for standard genome sequencing and annotation.</title>
        <authorList>
            <consortium name="The Broad Institute Genomics Platform"/>
            <consortium name="The Broad Institute Genome Sequencing Center for Infectious Disease"/>
            <person name="Wu L."/>
            <person name="Ma J."/>
        </authorList>
    </citation>
    <scope>NUCLEOTIDE SEQUENCE [LARGE SCALE GENOMIC DNA]</scope>
    <source>
        <strain evidence="2">NBRC 108755</strain>
    </source>
</reference>
<organism evidence="1 2">
    <name type="scientific">Homoserinibacter gongjuensis</name>
    <dbReference type="NCBI Taxonomy" id="1162968"/>
    <lineage>
        <taxon>Bacteria</taxon>
        <taxon>Bacillati</taxon>
        <taxon>Actinomycetota</taxon>
        <taxon>Actinomycetes</taxon>
        <taxon>Micrococcales</taxon>
        <taxon>Microbacteriaceae</taxon>
        <taxon>Homoserinibacter</taxon>
    </lineage>
</organism>
<gene>
    <name evidence="1" type="ORF">GCM10025869_15140</name>
</gene>
<evidence type="ECO:0000313" key="2">
    <source>
        <dbReference type="Proteomes" id="UP001157069"/>
    </source>
</evidence>
<keyword evidence="2" id="KW-1185">Reference proteome</keyword>
<name>A0ABQ6JW56_9MICO</name>
<protein>
    <submittedName>
        <fullName evidence="1">Uncharacterized protein</fullName>
    </submittedName>
</protein>